<accession>A0ABD6DEB4</accession>
<evidence type="ECO:0000313" key="1">
    <source>
        <dbReference type="EMBL" id="MFD1644572.1"/>
    </source>
</evidence>
<protein>
    <submittedName>
        <fullName evidence="1">FAD-dependent oxidoreductase</fullName>
    </submittedName>
</protein>
<comment type="caution">
    <text evidence="1">The sequence shown here is derived from an EMBL/GenBank/DDBJ whole genome shotgun (WGS) entry which is preliminary data.</text>
</comment>
<dbReference type="PANTHER" id="PTHR43422">
    <property type="entry name" value="THIAMINE THIAZOLE SYNTHASE"/>
    <property type="match status" value="1"/>
</dbReference>
<dbReference type="AlphaFoldDB" id="A0ABD6DEB4"/>
<keyword evidence="2" id="KW-1185">Reference proteome</keyword>
<dbReference type="RefSeq" id="WP_256399837.1">
    <property type="nucleotide sequence ID" value="NZ_JANHJR010000002.1"/>
</dbReference>
<name>A0ABD6DEB4_9EURY</name>
<dbReference type="EMBL" id="JBHUDO010000001">
    <property type="protein sequence ID" value="MFD1644572.1"/>
    <property type="molecule type" value="Genomic_DNA"/>
</dbReference>
<reference evidence="1 2" key="1">
    <citation type="journal article" date="2019" name="Int. J. Syst. Evol. Microbiol.">
        <title>The Global Catalogue of Microorganisms (GCM) 10K type strain sequencing project: providing services to taxonomists for standard genome sequencing and annotation.</title>
        <authorList>
            <consortium name="The Broad Institute Genomics Platform"/>
            <consortium name="The Broad Institute Genome Sequencing Center for Infectious Disease"/>
            <person name="Wu L."/>
            <person name="Ma J."/>
        </authorList>
    </citation>
    <scope>NUCLEOTIDE SEQUENCE [LARGE SCALE GENOMIC DNA]</scope>
    <source>
        <strain evidence="1 2">CGMCC 1.10390</strain>
    </source>
</reference>
<dbReference type="Proteomes" id="UP001597034">
    <property type="component" value="Unassembled WGS sequence"/>
</dbReference>
<sequence length="450" mass="48622">MTLANVPRYGESAVSRQGDHAVVVGASMAGLVAARTLADAFDRVTVLDRDPLADDPVTRRGVPQGHQPHVLLEAGRATLADLFPGFAEELLAGGGLVIDWTHDLVHYEAGDYLEPGPTRRPMYAASRPLFEAVTRRCLAAVEGVRLRPESRFVDYHLADDGRRVDGVVVESGGSDATSTLPADLVVDATGRTSRTPAWLTEHGYERPPEEEVTVDVRYATAVVDRPAGDRRAFFVPPTPPRTRGGGAFPVEGDRWLVTLQGVHGDDPPTDPAGLREFAASLPVDHLARLLDERDWVSDGVERYPFPSNRRRYYEELDRFPEGLVVVGDAVASFNPVYGQGMSVASLEALVLHHALADGGLDGLGPRFFGRASEVVDVAWTMAVGSDLAYDATEGSQSVVESLFARYLARLVRTAQDDGIVADAYGRVVTMEEPPTSLLRPGVVARVLSPQ</sequence>
<proteinExistence type="predicted"/>
<dbReference type="PANTHER" id="PTHR43422:SF3">
    <property type="entry name" value="THIAMINE THIAZOLE SYNTHASE"/>
    <property type="match status" value="1"/>
</dbReference>
<organism evidence="1 2">
    <name type="scientific">Haloarchaeobius litoreus</name>
    <dbReference type="NCBI Taxonomy" id="755306"/>
    <lineage>
        <taxon>Archaea</taxon>
        <taxon>Methanobacteriati</taxon>
        <taxon>Methanobacteriota</taxon>
        <taxon>Stenosarchaea group</taxon>
        <taxon>Halobacteria</taxon>
        <taxon>Halobacteriales</taxon>
        <taxon>Halorubellaceae</taxon>
        <taxon>Haloarchaeobius</taxon>
    </lineage>
</organism>
<evidence type="ECO:0000313" key="2">
    <source>
        <dbReference type="Proteomes" id="UP001597034"/>
    </source>
</evidence>
<gene>
    <name evidence="1" type="ORF">ACFSBL_02650</name>
</gene>
<dbReference type="SUPFAM" id="SSF51905">
    <property type="entry name" value="FAD/NAD(P)-binding domain"/>
    <property type="match status" value="1"/>
</dbReference>
<dbReference type="InterPro" id="IPR036188">
    <property type="entry name" value="FAD/NAD-bd_sf"/>
</dbReference>
<dbReference type="Gene3D" id="3.50.50.60">
    <property type="entry name" value="FAD/NAD(P)-binding domain"/>
    <property type="match status" value="1"/>
</dbReference>